<sequence length="945" mass="96759">IGTTEPASKLDITTAGLATTQTTSSGLALVNTTAATAIAPVQISPAIRWSGFGWKTDATAASQAVDFRAFVTPVQGTSAPTGYLGFESSINGGAYSATPAFVITSAGNIGIGTAGPTTNLEIADDFAIGGGIKISDTDGGYFSLVQTTGVAGSFQPAFTGFATGDVSSLVFKGLRNTSGTTYPTVKFLTRDSTDSTGIGATDIAFQFSNHTTNILTMLGSGNVGIGVTPTAGKLHVKQTTDSSSGGIFVGDSTVTNSVRLWADGTNAYVYSNAGASPLILNTTGKVGIGTTGPDYSLDVAVGNGIQIRTTSDQGLTLTTPVADARSATISFKKSRGSYASPTDIVNGDSIAEIWSSPFSNSYKSLLSIQTAVDGTFTSNQNPPTRIGFYTNIANGASTERMRIDKSGNVGIGTTGPASLTEIQGGLTTTGAVLTLSSKETSTVVNDVLGRINFRAALDAAGGDAILTGASIVAIAEGTFSSTANTTSLQFQTGASEAATTKMTILSDGNVGIGTAEPENKVHIFSNSAGTVRAEASADLTIEDGSGGGSFIQFLTDNSSSAGLYFGDPEDTISGKIYYSHLLDSMFFSANNTVTMTLDLFGNVGIGVSPSYRLHVSEDTASIVGAFTNLDGTCTLDPGDVGGWSCPSDERLKKDISNLDSGLAQINQLRPVSYRLKNENENTMLSVGLLAQEVQPIFPKLVTIQPDGTLSLNYGGLTPVVIKAIQELSLNLDGVAERVALLEANMGISGSGESITETLGQYAAEFFNAGVSSVVDGVAYMKGIVVDTLTIGSAAKPVGFTIYDTITSNPFCVSMASGVLVSLEGTCESQNQISMTASDTTDTTTSSTPASSIDSAGQATTTEESAPTDTTTSNVTTTDTTSDTTASDTTDTTTNSTDTTTTEESASELTAVDETPPEAVAPPEETSPPETPTPEPAPEVVSEPSP</sequence>
<dbReference type="PATRIC" id="fig|1618778.3.peg.586"/>
<feature type="compositionally biased region" description="Pro residues" evidence="1">
    <location>
        <begin position="924"/>
        <end position="936"/>
    </location>
</feature>
<comment type="caution">
    <text evidence="3">The sequence shown here is derived from an EMBL/GenBank/DDBJ whole genome shotgun (WGS) entry which is preliminary data.</text>
</comment>
<reference evidence="3 4" key="1">
    <citation type="journal article" date="2015" name="Nature">
        <title>rRNA introns, odd ribosomes, and small enigmatic genomes across a large radiation of phyla.</title>
        <authorList>
            <person name="Brown C.T."/>
            <person name="Hug L.A."/>
            <person name="Thomas B.C."/>
            <person name="Sharon I."/>
            <person name="Castelle C.J."/>
            <person name="Singh A."/>
            <person name="Wilkins M.J."/>
            <person name="Williams K.H."/>
            <person name="Banfield J.F."/>
        </authorList>
    </citation>
    <scope>NUCLEOTIDE SEQUENCE [LARGE SCALE GENOMIC DNA]</scope>
</reference>
<evidence type="ECO:0000259" key="2">
    <source>
        <dbReference type="PROSITE" id="PS51688"/>
    </source>
</evidence>
<protein>
    <submittedName>
        <fullName evidence="3">Cell wall surface anchor family protein</fullName>
    </submittedName>
</protein>
<feature type="region of interest" description="Disordered" evidence="1">
    <location>
        <begin position="833"/>
        <end position="945"/>
    </location>
</feature>
<gene>
    <name evidence="3" type="ORF">UV91_C0009G0033</name>
</gene>
<evidence type="ECO:0000256" key="1">
    <source>
        <dbReference type="SAM" id="MobiDB-lite"/>
    </source>
</evidence>
<dbReference type="AlphaFoldDB" id="A0A0G1ELU1"/>
<dbReference type="InterPro" id="IPR030392">
    <property type="entry name" value="S74_ICA"/>
</dbReference>
<dbReference type="EMBL" id="LCGH01000009">
    <property type="protein sequence ID" value="KKT11026.1"/>
    <property type="molecule type" value="Genomic_DNA"/>
</dbReference>
<dbReference type="Pfam" id="PF13884">
    <property type="entry name" value="Peptidase_S74"/>
    <property type="match status" value="1"/>
</dbReference>
<dbReference type="Proteomes" id="UP000033907">
    <property type="component" value="Unassembled WGS sequence"/>
</dbReference>
<proteinExistence type="predicted"/>
<feature type="compositionally biased region" description="Low complexity" evidence="1">
    <location>
        <begin position="833"/>
        <end position="903"/>
    </location>
</feature>
<dbReference type="PROSITE" id="PS51688">
    <property type="entry name" value="ICA"/>
    <property type="match status" value="1"/>
</dbReference>
<accession>A0A0G1ELU1</accession>
<evidence type="ECO:0000313" key="3">
    <source>
        <dbReference type="EMBL" id="KKT11026.1"/>
    </source>
</evidence>
<feature type="domain" description="Peptidase S74" evidence="2">
    <location>
        <begin position="647"/>
        <end position="738"/>
    </location>
</feature>
<name>A0A0G1ELU1_9BACT</name>
<feature type="non-terminal residue" evidence="3">
    <location>
        <position position="1"/>
    </location>
</feature>
<evidence type="ECO:0000313" key="4">
    <source>
        <dbReference type="Proteomes" id="UP000033907"/>
    </source>
</evidence>
<organism evidence="3 4">
    <name type="scientific">Candidatus Nomurabacteria bacterium GW2011_GWF2_43_24</name>
    <dbReference type="NCBI Taxonomy" id="1618778"/>
    <lineage>
        <taxon>Bacteria</taxon>
        <taxon>Candidatus Nomuraibacteriota</taxon>
    </lineage>
</organism>